<gene>
    <name evidence="8" type="primary">pyrP</name>
    <name evidence="8" type="ORF">WG78_04655</name>
</gene>
<dbReference type="InterPro" id="IPR006042">
    <property type="entry name" value="Xan_ur_permease"/>
</dbReference>
<feature type="transmembrane region" description="Helical" evidence="7">
    <location>
        <begin position="113"/>
        <end position="135"/>
    </location>
</feature>
<comment type="subcellular location">
    <subcellularLocation>
        <location evidence="1">Membrane</location>
        <topology evidence="1">Multi-pass membrane protein</topology>
    </subcellularLocation>
</comment>
<keyword evidence="3" id="KW-0813">Transport</keyword>
<dbReference type="RefSeq" id="WP_053936600.1">
    <property type="nucleotide sequence ID" value="NZ_LAQT01000002.1"/>
</dbReference>
<evidence type="ECO:0000256" key="4">
    <source>
        <dbReference type="ARBA" id="ARBA00022692"/>
    </source>
</evidence>
<keyword evidence="6 7" id="KW-0472">Membrane</keyword>
<evidence type="ECO:0000313" key="9">
    <source>
        <dbReference type="Proteomes" id="UP000037939"/>
    </source>
</evidence>
<feature type="transmembrane region" description="Helical" evidence="7">
    <location>
        <begin position="174"/>
        <end position="194"/>
    </location>
</feature>
<dbReference type="NCBIfam" id="TIGR00801">
    <property type="entry name" value="ncs2"/>
    <property type="match status" value="1"/>
</dbReference>
<accession>A0A0N0XN72</accession>
<feature type="transmembrane region" description="Helical" evidence="7">
    <location>
        <begin position="297"/>
        <end position="318"/>
    </location>
</feature>
<dbReference type="Pfam" id="PF00860">
    <property type="entry name" value="Xan_ur_permease"/>
    <property type="match status" value="1"/>
</dbReference>
<protein>
    <submittedName>
        <fullName evidence="8">Uracil permease</fullName>
    </submittedName>
</protein>
<comment type="caution">
    <text evidence="8">The sequence shown here is derived from an EMBL/GenBank/DDBJ whole genome shotgun (WGS) entry which is preliminary data.</text>
</comment>
<dbReference type="GO" id="GO:0005886">
    <property type="term" value="C:plasma membrane"/>
    <property type="evidence" value="ECO:0007669"/>
    <property type="project" value="TreeGrafter"/>
</dbReference>
<sequence>MFSGLKQFISGAQILFVAFGALVLVPLLTGLNPAMALLGAGVGTLMFQLCTDRKVPLFLGSSFAFIGPIIFSMHTWGQAATQFGLFCAGVMYFVVAALIRWRGMSIINRLLPPVVIGPVIMVIGLSVAVTASGMAMGQGGGKQLVAYWPSLILATISLATTIIVSVFAGGLLRLVPILSGVIVGYIVASFMGMVDYGRIAAAPWFALPTLVSPIVNWSAALFMLPVAIAPAIEHVGAVMAIGKVTGKDYTQRPGLHRTLTGDGLGVCFAGLIGGPPITTYAEVTGALMITRNFNPVIMTWAACLAVILAFFGKFNAILQSIPLPVMGGVMVLLFGTIASLGVKTMIDGKVDLMAPRNLVIASVILTCGIGGFTLKLGDHELAGVGLVSIVAIVLNLVLPRERREDIDAAAETPPL</sequence>
<organism evidence="8 9">
    <name type="scientific">Amantichitinum ursilacus</name>
    <dbReference type="NCBI Taxonomy" id="857265"/>
    <lineage>
        <taxon>Bacteria</taxon>
        <taxon>Pseudomonadati</taxon>
        <taxon>Pseudomonadota</taxon>
        <taxon>Betaproteobacteria</taxon>
        <taxon>Neisseriales</taxon>
        <taxon>Chitinibacteraceae</taxon>
        <taxon>Amantichitinum</taxon>
    </lineage>
</organism>
<dbReference type="PROSITE" id="PS01116">
    <property type="entry name" value="XANTH_URACIL_PERMASE"/>
    <property type="match status" value="1"/>
</dbReference>
<dbReference type="EMBL" id="LAQT01000002">
    <property type="protein sequence ID" value="KPC54834.1"/>
    <property type="molecule type" value="Genomic_DNA"/>
</dbReference>
<keyword evidence="9" id="KW-1185">Reference proteome</keyword>
<evidence type="ECO:0000256" key="1">
    <source>
        <dbReference type="ARBA" id="ARBA00004141"/>
    </source>
</evidence>
<name>A0A0N0XN72_9NEIS</name>
<dbReference type="PANTHER" id="PTHR42810">
    <property type="entry name" value="PURINE PERMEASE C1399.01C-RELATED"/>
    <property type="match status" value="1"/>
</dbReference>
<evidence type="ECO:0000313" key="8">
    <source>
        <dbReference type="EMBL" id="KPC54834.1"/>
    </source>
</evidence>
<proteinExistence type="inferred from homology"/>
<evidence type="ECO:0000256" key="2">
    <source>
        <dbReference type="ARBA" id="ARBA00008821"/>
    </source>
</evidence>
<evidence type="ECO:0000256" key="7">
    <source>
        <dbReference type="SAM" id="Phobius"/>
    </source>
</evidence>
<dbReference type="STRING" id="857265.WG78_04655"/>
<dbReference type="GO" id="GO:0042907">
    <property type="term" value="F:xanthine transmembrane transporter activity"/>
    <property type="evidence" value="ECO:0007669"/>
    <property type="project" value="TreeGrafter"/>
</dbReference>
<dbReference type="AlphaFoldDB" id="A0A0N0XN72"/>
<feature type="transmembrane region" description="Helical" evidence="7">
    <location>
        <begin position="214"/>
        <end position="242"/>
    </location>
</feature>
<feature type="transmembrane region" description="Helical" evidence="7">
    <location>
        <begin position="57"/>
        <end position="77"/>
    </location>
</feature>
<evidence type="ECO:0000256" key="5">
    <source>
        <dbReference type="ARBA" id="ARBA00022989"/>
    </source>
</evidence>
<keyword evidence="5 7" id="KW-1133">Transmembrane helix</keyword>
<evidence type="ECO:0000256" key="6">
    <source>
        <dbReference type="ARBA" id="ARBA00023136"/>
    </source>
</evidence>
<evidence type="ECO:0000256" key="3">
    <source>
        <dbReference type="ARBA" id="ARBA00022448"/>
    </source>
</evidence>
<keyword evidence="4 7" id="KW-0812">Transmembrane</keyword>
<dbReference type="OrthoDB" id="9779092at2"/>
<feature type="transmembrane region" description="Helical" evidence="7">
    <location>
        <begin position="147"/>
        <end position="167"/>
    </location>
</feature>
<dbReference type="PANTHER" id="PTHR42810:SF2">
    <property type="entry name" value="PURINE PERMEASE C1399.01C-RELATED"/>
    <property type="match status" value="1"/>
</dbReference>
<dbReference type="InterPro" id="IPR006043">
    <property type="entry name" value="NCS2"/>
</dbReference>
<feature type="transmembrane region" description="Helical" evidence="7">
    <location>
        <begin position="381"/>
        <end position="398"/>
    </location>
</feature>
<dbReference type="PATRIC" id="fig|857265.3.peg.954"/>
<feature type="transmembrane region" description="Helical" evidence="7">
    <location>
        <begin position="83"/>
        <end position="101"/>
    </location>
</feature>
<feature type="transmembrane region" description="Helical" evidence="7">
    <location>
        <begin position="358"/>
        <end position="375"/>
    </location>
</feature>
<reference evidence="8 9" key="1">
    <citation type="submission" date="2015-07" db="EMBL/GenBank/DDBJ databases">
        <title>Draft genome sequence of the Amantichitinum ursilacus IGB-41, a new chitin-degrading bacterium.</title>
        <authorList>
            <person name="Kirstahler P."/>
            <person name="Guenther M."/>
            <person name="Grumaz C."/>
            <person name="Rupp S."/>
            <person name="Zibek S."/>
            <person name="Sohn K."/>
        </authorList>
    </citation>
    <scope>NUCLEOTIDE SEQUENCE [LARGE SCALE GENOMIC DNA]</scope>
    <source>
        <strain evidence="8 9">IGB-41</strain>
    </source>
</reference>
<feature type="transmembrane region" description="Helical" evidence="7">
    <location>
        <begin position="324"/>
        <end position="346"/>
    </location>
</feature>
<comment type="similarity">
    <text evidence="2">Belongs to the nucleobase:cation symporter-2 (NCS2) (TC 2.A.40) family.</text>
</comment>
<dbReference type="Proteomes" id="UP000037939">
    <property type="component" value="Unassembled WGS sequence"/>
</dbReference>